<sequence>MNDLGTFIRQFSRGDRGIYEVKKKNKRFIAYSELYQSALELSASWRTLKLRERFIAVVWMEQSLDGLRSFLAVVLAGGIPVPMHSFSAVEDISGAVRRLEADMVVVSTAKFRMFHSSLSLMDVQRSPYWIDLDTGRLLAGSDGSDASHGSGHGGGKFAEREYTPPTETAVIFMSSGSTGWPKGIMLSDHNMISNVESIQDYVCLNRGDKVLAFKSLGYCSSITGEWLTALFAGCDLQLTDAFMHPFEMLRFVREYGTTFMCTVPSAILPLVKTERWGEKDVASLRKMTIVGGPMPSDSLLHLSSRMPSVELMPSYGLTEASPRVTYLPAQQLKVRPGSVGIPVKGVQVSVYRSGVVAEPGEHGEIVVTGPNVMLGYYNNDRLTSEQLKPEGLYTSDIGYIDQDGFIYITGRMDNALNVGGHTVYPETIERILLGLPFVREVAVTGVADDIWGERMVAFVVLSDGNGRISELAEFSKLHLQPVQRPRKWIIVDEQQLPRTIVGKINRLALRTMAKEWEDAATFTSPG</sequence>
<name>A0ABQ1VRX7_9BACL</name>
<dbReference type="PANTHER" id="PTHR43201:SF5">
    <property type="entry name" value="MEDIUM-CHAIN ACYL-COA LIGASE ACSF2, MITOCHONDRIAL"/>
    <property type="match status" value="1"/>
</dbReference>
<protein>
    <submittedName>
        <fullName evidence="5">AMP-dependent ligase</fullName>
    </submittedName>
</protein>
<dbReference type="PANTHER" id="PTHR43201">
    <property type="entry name" value="ACYL-COA SYNTHETASE"/>
    <property type="match status" value="1"/>
</dbReference>
<evidence type="ECO:0000259" key="3">
    <source>
        <dbReference type="Pfam" id="PF00501"/>
    </source>
</evidence>
<dbReference type="Pfam" id="PF13193">
    <property type="entry name" value="AMP-binding_C"/>
    <property type="match status" value="1"/>
</dbReference>
<dbReference type="InterPro" id="IPR042099">
    <property type="entry name" value="ANL_N_sf"/>
</dbReference>
<dbReference type="SUPFAM" id="SSF56801">
    <property type="entry name" value="Acetyl-CoA synthetase-like"/>
    <property type="match status" value="1"/>
</dbReference>
<keyword evidence="6" id="KW-1185">Reference proteome</keyword>
<comment type="caution">
    <text evidence="5">The sequence shown here is derived from an EMBL/GenBank/DDBJ whole genome shotgun (WGS) entry which is preliminary data.</text>
</comment>
<dbReference type="Gene3D" id="3.30.300.30">
    <property type="match status" value="1"/>
</dbReference>
<dbReference type="InterPro" id="IPR045851">
    <property type="entry name" value="AMP-bd_C_sf"/>
</dbReference>
<evidence type="ECO:0000256" key="2">
    <source>
        <dbReference type="ARBA" id="ARBA00022598"/>
    </source>
</evidence>
<evidence type="ECO:0000313" key="5">
    <source>
        <dbReference type="EMBL" id="GGF90617.1"/>
    </source>
</evidence>
<feature type="domain" description="AMP-dependent synthetase/ligase" evidence="3">
    <location>
        <begin position="26"/>
        <end position="377"/>
    </location>
</feature>
<dbReference type="Pfam" id="PF00501">
    <property type="entry name" value="AMP-binding"/>
    <property type="match status" value="1"/>
</dbReference>
<evidence type="ECO:0000259" key="4">
    <source>
        <dbReference type="Pfam" id="PF13193"/>
    </source>
</evidence>
<gene>
    <name evidence="5" type="ORF">GCM10010913_10110</name>
</gene>
<dbReference type="Proteomes" id="UP000608420">
    <property type="component" value="Unassembled WGS sequence"/>
</dbReference>
<dbReference type="InterPro" id="IPR020845">
    <property type="entry name" value="AMP-binding_CS"/>
</dbReference>
<dbReference type="GO" id="GO:0016874">
    <property type="term" value="F:ligase activity"/>
    <property type="evidence" value="ECO:0007669"/>
    <property type="project" value="UniProtKB-KW"/>
</dbReference>
<organism evidence="5 6">
    <name type="scientific">Paenibacillus aceti</name>
    <dbReference type="NCBI Taxonomy" id="1820010"/>
    <lineage>
        <taxon>Bacteria</taxon>
        <taxon>Bacillati</taxon>
        <taxon>Bacillota</taxon>
        <taxon>Bacilli</taxon>
        <taxon>Bacillales</taxon>
        <taxon>Paenibacillaceae</taxon>
        <taxon>Paenibacillus</taxon>
    </lineage>
</organism>
<comment type="similarity">
    <text evidence="1">Belongs to the ATP-dependent AMP-binding enzyme family.</text>
</comment>
<dbReference type="InterPro" id="IPR000873">
    <property type="entry name" value="AMP-dep_synth/lig_dom"/>
</dbReference>
<feature type="domain" description="AMP-binding enzyme C-terminal" evidence="4">
    <location>
        <begin position="428"/>
        <end position="503"/>
    </location>
</feature>
<reference evidence="6" key="1">
    <citation type="journal article" date="2019" name="Int. J. Syst. Evol. Microbiol.">
        <title>The Global Catalogue of Microorganisms (GCM) 10K type strain sequencing project: providing services to taxonomists for standard genome sequencing and annotation.</title>
        <authorList>
            <consortium name="The Broad Institute Genomics Platform"/>
            <consortium name="The Broad Institute Genome Sequencing Center for Infectious Disease"/>
            <person name="Wu L."/>
            <person name="Ma J."/>
        </authorList>
    </citation>
    <scope>NUCLEOTIDE SEQUENCE [LARGE SCALE GENOMIC DNA]</scope>
    <source>
        <strain evidence="6">CGMCC 1.15420</strain>
    </source>
</reference>
<keyword evidence="2 5" id="KW-0436">Ligase</keyword>
<dbReference type="PROSITE" id="PS00455">
    <property type="entry name" value="AMP_BINDING"/>
    <property type="match status" value="1"/>
</dbReference>
<evidence type="ECO:0000313" key="6">
    <source>
        <dbReference type="Proteomes" id="UP000608420"/>
    </source>
</evidence>
<evidence type="ECO:0000256" key="1">
    <source>
        <dbReference type="ARBA" id="ARBA00006432"/>
    </source>
</evidence>
<dbReference type="RefSeq" id="WP_188831385.1">
    <property type="nucleotide sequence ID" value="NZ_BMIW01000005.1"/>
</dbReference>
<accession>A0ABQ1VRX7</accession>
<dbReference type="Gene3D" id="3.40.50.12780">
    <property type="entry name" value="N-terminal domain of ligase-like"/>
    <property type="match status" value="1"/>
</dbReference>
<dbReference type="InterPro" id="IPR025110">
    <property type="entry name" value="AMP-bd_C"/>
</dbReference>
<dbReference type="CDD" id="cd04433">
    <property type="entry name" value="AFD_class_I"/>
    <property type="match status" value="1"/>
</dbReference>
<proteinExistence type="inferred from homology"/>
<dbReference type="EMBL" id="BMIW01000005">
    <property type="protein sequence ID" value="GGF90617.1"/>
    <property type="molecule type" value="Genomic_DNA"/>
</dbReference>